<dbReference type="PANTHER" id="PTHR44163:SF1">
    <property type="entry name" value="U3 SMALL NUCLEOLAR RNA-ASSOCIATED PROTEIN 4 HOMOLOG"/>
    <property type="match status" value="1"/>
</dbReference>
<dbReference type="OrthoDB" id="8883818at2759"/>
<dbReference type="Pfam" id="PF00400">
    <property type="entry name" value="WD40"/>
    <property type="match status" value="3"/>
</dbReference>
<organism evidence="2 3">
    <name type="scientific">Blyttiomyces helicus</name>
    <dbReference type="NCBI Taxonomy" id="388810"/>
    <lineage>
        <taxon>Eukaryota</taxon>
        <taxon>Fungi</taxon>
        <taxon>Fungi incertae sedis</taxon>
        <taxon>Chytridiomycota</taxon>
        <taxon>Chytridiomycota incertae sedis</taxon>
        <taxon>Chytridiomycetes</taxon>
        <taxon>Chytridiomycetes incertae sedis</taxon>
        <taxon>Blyttiomyces</taxon>
    </lineage>
</organism>
<dbReference type="SUPFAM" id="SSF50998">
    <property type="entry name" value="Quinoprotein alcohol dehydrogenase-like"/>
    <property type="match status" value="1"/>
</dbReference>
<proteinExistence type="predicted"/>
<dbReference type="PANTHER" id="PTHR44163">
    <property type="entry name" value="U3 SMALL NUCLEOLAR RNA-ASSOCIATED PROTEIN 4 HOMOLOG"/>
    <property type="match status" value="1"/>
</dbReference>
<name>A0A4P9WER0_9FUNG</name>
<feature type="repeat" description="WD" evidence="1">
    <location>
        <begin position="182"/>
        <end position="223"/>
    </location>
</feature>
<keyword evidence="1" id="KW-0853">WD repeat</keyword>
<dbReference type="GO" id="GO:0003723">
    <property type="term" value="F:RNA binding"/>
    <property type="evidence" value="ECO:0007669"/>
    <property type="project" value="TreeGrafter"/>
</dbReference>
<dbReference type="InterPro" id="IPR015943">
    <property type="entry name" value="WD40/YVTN_repeat-like_dom_sf"/>
</dbReference>
<evidence type="ECO:0000313" key="2">
    <source>
        <dbReference type="EMBL" id="RKO91094.1"/>
    </source>
</evidence>
<dbReference type="SMART" id="SM00320">
    <property type="entry name" value="WD40"/>
    <property type="match status" value="7"/>
</dbReference>
<dbReference type="GO" id="GO:0030686">
    <property type="term" value="C:90S preribosome"/>
    <property type="evidence" value="ECO:0007669"/>
    <property type="project" value="InterPro"/>
</dbReference>
<evidence type="ECO:0000313" key="3">
    <source>
        <dbReference type="Proteomes" id="UP000269721"/>
    </source>
</evidence>
<dbReference type="GO" id="GO:0000462">
    <property type="term" value="P:maturation of SSU-rRNA from tricistronic rRNA transcript (SSU-rRNA, 5.8S rRNA, LSU-rRNA)"/>
    <property type="evidence" value="ECO:0007669"/>
    <property type="project" value="InterPro"/>
</dbReference>
<dbReference type="PROSITE" id="PS50082">
    <property type="entry name" value="WD_REPEATS_2"/>
    <property type="match status" value="2"/>
</dbReference>
<evidence type="ECO:0000256" key="1">
    <source>
        <dbReference type="PROSITE-ProRule" id="PRU00221"/>
    </source>
</evidence>
<protein>
    <submittedName>
        <fullName evidence="2">Quinon protein alcohol dehydrogenase-like superfamily</fullName>
    </submittedName>
</protein>
<dbReference type="SUPFAM" id="SSF50974">
    <property type="entry name" value="Nitrous oxide reductase, N-terminal domain"/>
    <property type="match status" value="1"/>
</dbReference>
<dbReference type="AlphaFoldDB" id="A0A4P9WER0"/>
<dbReference type="GO" id="GO:0034455">
    <property type="term" value="C:t-UTP complex"/>
    <property type="evidence" value="ECO:0007669"/>
    <property type="project" value="TreeGrafter"/>
</dbReference>
<dbReference type="InterPro" id="IPR011045">
    <property type="entry name" value="N2O_reductase_N"/>
</dbReference>
<sequence>MPATSDPRVLTVHRCRTVEYTPAAIVALAYTPDSVKSAHAKLACARSNGDIELWSPTPQSWHLERTIPGAPNAPAEAVVWTHQTTFPVDASDASESAQERAQAHRALRAAKPRLFSAGLNGKIVEHDTTTLLPKQSIASGGGAVWSLAVDPSQSFLVAGCEDGFLRLFDISSPTSLEYLSIFERQDGRILSVAWHPDGKHLVTGGADGCIRILERASRRCVRRFTVQTVRSGDDTIVWDVKILKDGTIVSGESTGNVSFWNWETGTLLHSFKVHGADVLCLVADKAGKRVFSSGVDRKICQFRLTDLEAASDTASVTGKKKKTAQNANTWVRAGEKRYHSNDVRAMVLIEQRPNDALVTGGIDTDLIFSTPVADFPFLTQYRMPPFPHSPIISLSRASRLLMCRFSDHVKVWKLGTVLALTQNPRTLPNHTRVDFQKETLLLHIKPKCATNLCASAISEDGQWIAVSDMESVKLFKVTHSDKSEVRKARTFPSPALIPAAHALAFTPDSLRLIVAGIDSTVTVVDLSTPTFSVEKRFTAHRGQGDARARIVDPDGEDVDLMDVDGFEGADANGEGISEVRGSRGAEGPEMVCSLAVSADGMWLASGDRIGRIFVFNLDSLKHHATLPRFDSPHTSLSFHAKTPTLVVTCTSNEFFMYDCERRDLTDWSRENSRRLPYRWLLRKDIVMGAAVDPAADGIVTLWGASSSCFVDLEKPLGPRDAVILLAHRKAQEHKKRLLKEATDTRPQSESRFLRDEDRKAADIEDVDLARASADVQRRAESKKVRAAAAELERTQRVSAPITLVSAPTAGTKRALTLDQDPSDDETTTDRSAAPLVRLEGNRPRHAFSDTTCSESFQMDHRYSPLMFLGFVAEGEMVVVERPILKILETLPAGFAKREVYRGWLQVGVFLYLWMLPELGGRGEGPRDELLVPRRLKDATFSPLRLSNLSRPSTDSTLPATSVSGLASLRVSRP</sequence>
<accession>A0A4P9WER0</accession>
<dbReference type="InterPro" id="IPR011047">
    <property type="entry name" value="Quinoprotein_ADH-like_sf"/>
</dbReference>
<reference evidence="3" key="1">
    <citation type="journal article" date="2018" name="Nat. Microbiol.">
        <title>Leveraging single-cell genomics to expand the fungal tree of life.</title>
        <authorList>
            <person name="Ahrendt S.R."/>
            <person name="Quandt C.A."/>
            <person name="Ciobanu D."/>
            <person name="Clum A."/>
            <person name="Salamov A."/>
            <person name="Andreopoulos B."/>
            <person name="Cheng J.F."/>
            <person name="Woyke T."/>
            <person name="Pelin A."/>
            <person name="Henrissat B."/>
            <person name="Reynolds N.K."/>
            <person name="Benny G.L."/>
            <person name="Smith M.E."/>
            <person name="James T.Y."/>
            <person name="Grigoriev I.V."/>
        </authorList>
    </citation>
    <scope>NUCLEOTIDE SEQUENCE [LARGE SCALE GENOMIC DNA]</scope>
</reference>
<dbReference type="GO" id="GO:0032040">
    <property type="term" value="C:small-subunit processome"/>
    <property type="evidence" value="ECO:0007669"/>
    <property type="project" value="TreeGrafter"/>
</dbReference>
<dbReference type="Gene3D" id="2.130.10.10">
    <property type="entry name" value="YVTN repeat-like/Quinoprotein amine dehydrogenase"/>
    <property type="match status" value="3"/>
</dbReference>
<gene>
    <name evidence="2" type="ORF">BDK51DRAFT_30753</name>
</gene>
<dbReference type="InterPro" id="IPR001680">
    <property type="entry name" value="WD40_rpt"/>
</dbReference>
<feature type="repeat" description="WD" evidence="1">
    <location>
        <begin position="137"/>
        <end position="178"/>
    </location>
</feature>
<dbReference type="InterPro" id="IPR046351">
    <property type="entry name" value="UTP4"/>
</dbReference>
<dbReference type="Proteomes" id="UP000269721">
    <property type="component" value="Unassembled WGS sequence"/>
</dbReference>
<dbReference type="EMBL" id="KZ995234">
    <property type="protein sequence ID" value="RKO91094.1"/>
    <property type="molecule type" value="Genomic_DNA"/>
</dbReference>
<keyword evidence="3" id="KW-1185">Reference proteome</keyword>